<reference evidence="2" key="1">
    <citation type="submission" date="2016-11" db="UniProtKB">
        <authorList>
            <consortium name="WormBaseParasite"/>
        </authorList>
    </citation>
    <scope>IDENTIFICATION</scope>
    <source>
        <strain evidence="2">KR3021</strain>
    </source>
</reference>
<evidence type="ECO:0000313" key="1">
    <source>
        <dbReference type="Proteomes" id="UP000095286"/>
    </source>
</evidence>
<name>A0AC35TLF6_9BILA</name>
<organism evidence="1 2">
    <name type="scientific">Rhabditophanes sp. KR3021</name>
    <dbReference type="NCBI Taxonomy" id="114890"/>
    <lineage>
        <taxon>Eukaryota</taxon>
        <taxon>Metazoa</taxon>
        <taxon>Ecdysozoa</taxon>
        <taxon>Nematoda</taxon>
        <taxon>Chromadorea</taxon>
        <taxon>Rhabditida</taxon>
        <taxon>Tylenchina</taxon>
        <taxon>Panagrolaimomorpha</taxon>
        <taxon>Strongyloidoidea</taxon>
        <taxon>Alloionematidae</taxon>
        <taxon>Rhabditophanes</taxon>
    </lineage>
</organism>
<proteinExistence type="predicted"/>
<dbReference type="Proteomes" id="UP000095286">
    <property type="component" value="Unplaced"/>
</dbReference>
<accession>A0AC35TLF6</accession>
<evidence type="ECO:0000313" key="2">
    <source>
        <dbReference type="WBParaSite" id="RSKR_0000193900.1"/>
    </source>
</evidence>
<protein>
    <submittedName>
        <fullName evidence="2">Epoxide hydrolase</fullName>
    </submittedName>
</protein>
<sequence length="456" mass="52052">MSFKHIILAVIIAFVAYKCFISSGDNAQIDIPKDGYFGSGAKKADNEAIVSFKIHVTDAELLDIKNRLTNSRVTHNTLEDIKGFEYGFNTQTLRTVKDYWLNKFDWRKQEALLNSFPQFKTEIEGLNIHYLHVTPPKNKYKTVFPLLLVHGWPGSIFEFYKMIPMLIDPKTIDPKIDFAFELIVPSIPGYGYSDSSKITGLDQLAVARLFKKLMLRIGHKQWFAQGGDWGSLITAQMARLYPENLFGLHVNMAFMQPSTFKQIVYTIIGNFAPSLVFKNPIHHNYSSKRIFMYLLEETGYGHIQCTKPDTVGAALNDSPLGMAAYILEKFSTWTNPDFVHLEDGGLTKKFTMDELLTNVMIYYTNGNIVNSQRFYKESLGHENMELQKQYVTVKTGYAAFPFDLGERVPEELFELSFNMVTYNAFEGEEGGHFAAFETPKLLAKDIINFVKTINKL</sequence>
<dbReference type="WBParaSite" id="RSKR_0000193900.1">
    <property type="protein sequence ID" value="RSKR_0000193900.1"/>
    <property type="gene ID" value="RSKR_0000193900"/>
</dbReference>